<name>A0A9N9KJM5_9GLOM</name>
<dbReference type="Proteomes" id="UP000789759">
    <property type="component" value="Unassembled WGS sequence"/>
</dbReference>
<reference evidence="1" key="1">
    <citation type="submission" date="2021-06" db="EMBL/GenBank/DDBJ databases">
        <authorList>
            <person name="Kallberg Y."/>
            <person name="Tangrot J."/>
            <person name="Rosling A."/>
        </authorList>
    </citation>
    <scope>NUCLEOTIDE SEQUENCE</scope>
    <source>
        <strain evidence="1">FL966</strain>
    </source>
</reference>
<proteinExistence type="predicted"/>
<gene>
    <name evidence="1" type="ORF">CPELLU_LOCUS20740</name>
</gene>
<comment type="caution">
    <text evidence="1">The sequence shown here is derived from an EMBL/GenBank/DDBJ whole genome shotgun (WGS) entry which is preliminary data.</text>
</comment>
<sequence>KESFNTSTNILESNNDNGSYDYVSNILNNYYNQNELYNQIELSLYNYNLNNSFLDDFESRLNLEDSMISDNYYSQSSLEDLKTNKTQLKIIELDDDNLNNDLDSSNNIIDSYNNIMSSQETIIISSNSESQSYRYTAQKKEK</sequence>
<feature type="non-terminal residue" evidence="1">
    <location>
        <position position="1"/>
    </location>
</feature>
<keyword evidence="2" id="KW-1185">Reference proteome</keyword>
<accession>A0A9N9KJM5</accession>
<evidence type="ECO:0000313" key="2">
    <source>
        <dbReference type="Proteomes" id="UP000789759"/>
    </source>
</evidence>
<dbReference type="AlphaFoldDB" id="A0A9N9KJM5"/>
<protein>
    <submittedName>
        <fullName evidence="1">24254_t:CDS:1</fullName>
    </submittedName>
</protein>
<organism evidence="1 2">
    <name type="scientific">Cetraspora pellucida</name>
    <dbReference type="NCBI Taxonomy" id="1433469"/>
    <lineage>
        <taxon>Eukaryota</taxon>
        <taxon>Fungi</taxon>
        <taxon>Fungi incertae sedis</taxon>
        <taxon>Mucoromycota</taxon>
        <taxon>Glomeromycotina</taxon>
        <taxon>Glomeromycetes</taxon>
        <taxon>Diversisporales</taxon>
        <taxon>Gigasporaceae</taxon>
        <taxon>Cetraspora</taxon>
    </lineage>
</organism>
<evidence type="ECO:0000313" key="1">
    <source>
        <dbReference type="EMBL" id="CAG8831446.1"/>
    </source>
</evidence>
<dbReference type="EMBL" id="CAJVQA010066190">
    <property type="protein sequence ID" value="CAG8831446.1"/>
    <property type="molecule type" value="Genomic_DNA"/>
</dbReference>